<dbReference type="AlphaFoldDB" id="A0A1F5FP92"/>
<accession>A0A1F5FP92</accession>
<keyword evidence="1" id="KW-1133">Transmembrane helix</keyword>
<gene>
    <name evidence="2" type="ORF">A2572_01665</name>
</gene>
<feature type="transmembrane region" description="Helical" evidence="1">
    <location>
        <begin position="57"/>
        <end position="75"/>
    </location>
</feature>
<keyword evidence="1" id="KW-0812">Transmembrane</keyword>
<sequence>MTKKPRRTRNQKLKTAERKETGFSIKKEWLGDTKKDQSVTKEVKVDKGHFQSDLTKTFVLTMLVLALELALWHYLT</sequence>
<reference evidence="2 3" key="1">
    <citation type="journal article" date="2016" name="Nat. Commun.">
        <title>Thousands of microbial genomes shed light on interconnected biogeochemical processes in an aquifer system.</title>
        <authorList>
            <person name="Anantharaman K."/>
            <person name="Brown C.T."/>
            <person name="Hug L.A."/>
            <person name="Sharon I."/>
            <person name="Castelle C.J."/>
            <person name="Probst A.J."/>
            <person name="Thomas B.C."/>
            <person name="Singh A."/>
            <person name="Wilkins M.J."/>
            <person name="Karaoz U."/>
            <person name="Brodie E.L."/>
            <person name="Williams K.H."/>
            <person name="Hubbard S.S."/>
            <person name="Banfield J.F."/>
        </authorList>
    </citation>
    <scope>NUCLEOTIDE SEQUENCE [LARGE SCALE GENOMIC DNA]</scope>
</reference>
<dbReference type="Proteomes" id="UP000179237">
    <property type="component" value="Unassembled WGS sequence"/>
</dbReference>
<name>A0A1F5FP92_9BACT</name>
<protein>
    <submittedName>
        <fullName evidence="2">Uncharacterized protein</fullName>
    </submittedName>
</protein>
<evidence type="ECO:0000256" key="1">
    <source>
        <dbReference type="SAM" id="Phobius"/>
    </source>
</evidence>
<organism evidence="2 3">
    <name type="scientific">Candidatus Collierbacteria bacterium RIFOXYD1_FULL_40_9</name>
    <dbReference type="NCBI Taxonomy" id="1817731"/>
    <lineage>
        <taxon>Bacteria</taxon>
        <taxon>Candidatus Collieribacteriota</taxon>
    </lineage>
</organism>
<evidence type="ECO:0000313" key="3">
    <source>
        <dbReference type="Proteomes" id="UP000179237"/>
    </source>
</evidence>
<evidence type="ECO:0000313" key="2">
    <source>
        <dbReference type="EMBL" id="OGD81426.1"/>
    </source>
</evidence>
<comment type="caution">
    <text evidence="2">The sequence shown here is derived from an EMBL/GenBank/DDBJ whole genome shotgun (WGS) entry which is preliminary data.</text>
</comment>
<dbReference type="EMBL" id="MFAQ01000044">
    <property type="protein sequence ID" value="OGD81426.1"/>
    <property type="molecule type" value="Genomic_DNA"/>
</dbReference>
<proteinExistence type="predicted"/>
<keyword evidence="1" id="KW-0472">Membrane</keyword>